<evidence type="ECO:0000313" key="1">
    <source>
        <dbReference type="EMBL" id="GAA2925269.1"/>
    </source>
</evidence>
<name>A0ABN3WRL3_STRTU</name>
<accession>A0ABN3WRL3</accession>
<organism evidence="1 2">
    <name type="scientific">Streptomyces thioluteus</name>
    <dbReference type="NCBI Taxonomy" id="66431"/>
    <lineage>
        <taxon>Bacteria</taxon>
        <taxon>Bacillati</taxon>
        <taxon>Actinomycetota</taxon>
        <taxon>Actinomycetes</taxon>
        <taxon>Kitasatosporales</taxon>
        <taxon>Streptomycetaceae</taxon>
        <taxon>Streptomyces</taxon>
    </lineage>
</organism>
<comment type="caution">
    <text evidence="1">The sequence shown here is derived from an EMBL/GenBank/DDBJ whole genome shotgun (WGS) entry which is preliminary data.</text>
</comment>
<protein>
    <recommendedName>
        <fullName evidence="3">SAM-dependent methyltransferase</fullName>
    </recommendedName>
</protein>
<dbReference type="SUPFAM" id="SSF53335">
    <property type="entry name" value="S-adenosyl-L-methionine-dependent methyltransferases"/>
    <property type="match status" value="1"/>
</dbReference>
<reference evidence="1 2" key="1">
    <citation type="journal article" date="2019" name="Int. J. Syst. Evol. Microbiol.">
        <title>The Global Catalogue of Microorganisms (GCM) 10K type strain sequencing project: providing services to taxonomists for standard genome sequencing and annotation.</title>
        <authorList>
            <consortium name="The Broad Institute Genomics Platform"/>
            <consortium name="The Broad Institute Genome Sequencing Center for Infectious Disease"/>
            <person name="Wu L."/>
            <person name="Ma J."/>
        </authorList>
    </citation>
    <scope>NUCLEOTIDE SEQUENCE [LARGE SCALE GENOMIC DNA]</scope>
    <source>
        <strain evidence="1 2">JCM 4087</strain>
    </source>
</reference>
<dbReference type="RefSeq" id="WP_344962613.1">
    <property type="nucleotide sequence ID" value="NZ_BAAAXZ010000081.1"/>
</dbReference>
<dbReference type="InterPro" id="IPR029063">
    <property type="entry name" value="SAM-dependent_MTases_sf"/>
</dbReference>
<dbReference type="Proteomes" id="UP001501102">
    <property type="component" value="Unassembled WGS sequence"/>
</dbReference>
<evidence type="ECO:0008006" key="3">
    <source>
        <dbReference type="Google" id="ProtNLM"/>
    </source>
</evidence>
<dbReference type="EMBL" id="BAAAXZ010000081">
    <property type="protein sequence ID" value="GAA2925269.1"/>
    <property type="molecule type" value="Genomic_DNA"/>
</dbReference>
<sequence length="102" mass="10808">MAAHAAPVNVVFDYYGEPSAALSPRLRAVREAATRMVAELGEPWLSFFAPDDIAGELRAMGLDDVEDVAGPDLLARYVGEPAVGVDAFGGHVIRAGRATARR</sequence>
<evidence type="ECO:0000313" key="2">
    <source>
        <dbReference type="Proteomes" id="UP001501102"/>
    </source>
</evidence>
<gene>
    <name evidence="1" type="ORF">GCM10020221_21540</name>
</gene>
<proteinExistence type="predicted"/>
<keyword evidence="2" id="KW-1185">Reference proteome</keyword>